<name>A0A5Y2EGW8_SALET</name>
<reference evidence="1" key="1">
    <citation type="submission" date="2019-03" db="EMBL/GenBank/DDBJ databases">
        <authorList>
            <person name="Ashton P.M."/>
            <person name="Dallman T."/>
            <person name="Nair S."/>
            <person name="De Pinna E."/>
            <person name="Peters T."/>
            <person name="Grant K."/>
        </authorList>
    </citation>
    <scope>NUCLEOTIDE SEQUENCE [LARGE SCALE GENOMIC DNA]</scope>
    <source>
        <strain evidence="1">285585</strain>
    </source>
</reference>
<gene>
    <name evidence="1" type="ORF">E0563_24150</name>
</gene>
<proteinExistence type="predicted"/>
<accession>A0A5Y2EGW8</accession>
<feature type="non-terminal residue" evidence="1">
    <location>
        <position position="51"/>
    </location>
</feature>
<dbReference type="EMBL" id="AAIERP010000054">
    <property type="protein sequence ID" value="ECD4325958.1"/>
    <property type="molecule type" value="Genomic_DNA"/>
</dbReference>
<comment type="caution">
    <text evidence="1">The sequence shown here is derived from an EMBL/GenBank/DDBJ whole genome shotgun (WGS) entry which is preliminary data.</text>
</comment>
<evidence type="ECO:0000313" key="1">
    <source>
        <dbReference type="EMBL" id="ECD4325958.1"/>
    </source>
</evidence>
<protein>
    <submittedName>
        <fullName evidence="1">Phage tail protein</fullName>
    </submittedName>
</protein>
<sequence length="51" mass="5512">MIKLILSAPVPAMAVAFEHSFQNTENVEIIPGPFETIPEFDCMVSAANSFG</sequence>
<dbReference type="Gene3D" id="3.40.220.10">
    <property type="entry name" value="Leucine Aminopeptidase, subunit E, domain 1"/>
    <property type="match status" value="1"/>
</dbReference>
<dbReference type="AlphaFoldDB" id="A0A5Y2EGW8"/>
<organism evidence="1">
    <name type="scientific">Salmonella enterica subsp. enterica serovar Tennessee</name>
    <dbReference type="NCBI Taxonomy" id="143221"/>
    <lineage>
        <taxon>Bacteria</taxon>
        <taxon>Pseudomonadati</taxon>
        <taxon>Pseudomonadota</taxon>
        <taxon>Gammaproteobacteria</taxon>
        <taxon>Enterobacterales</taxon>
        <taxon>Enterobacteriaceae</taxon>
        <taxon>Salmonella</taxon>
    </lineage>
</organism>
<dbReference type="Proteomes" id="UP000839600">
    <property type="component" value="Unassembled WGS sequence"/>
</dbReference>
<dbReference type="InterPro" id="IPR043472">
    <property type="entry name" value="Macro_dom-like"/>
</dbReference>